<dbReference type="Proteomes" id="UP000190750">
    <property type="component" value="Unassembled WGS sequence"/>
</dbReference>
<dbReference type="Gene3D" id="3.30.1370.60">
    <property type="entry name" value="Hypothetical oxidoreductase yiak, domain 2"/>
    <property type="match status" value="1"/>
</dbReference>
<dbReference type="SUPFAM" id="SSF89733">
    <property type="entry name" value="L-sulfolactate dehydrogenase-like"/>
    <property type="match status" value="1"/>
</dbReference>
<keyword evidence="4" id="KW-1185">Reference proteome</keyword>
<dbReference type="RefSeq" id="WP_078364132.1">
    <property type="nucleotide sequence ID" value="NZ_MTJN01000002.1"/>
</dbReference>
<evidence type="ECO:0008006" key="5">
    <source>
        <dbReference type="Google" id="ProtNLM"/>
    </source>
</evidence>
<organism evidence="3 4">
    <name type="scientific">Rhodoferax fermentans</name>
    <dbReference type="NCBI Taxonomy" id="28066"/>
    <lineage>
        <taxon>Bacteria</taxon>
        <taxon>Pseudomonadati</taxon>
        <taxon>Pseudomonadota</taxon>
        <taxon>Betaproteobacteria</taxon>
        <taxon>Burkholderiales</taxon>
        <taxon>Comamonadaceae</taxon>
        <taxon>Rhodoferax</taxon>
    </lineage>
</organism>
<accession>A0A1T1AQS7</accession>
<comment type="caution">
    <text evidence="3">The sequence shown here is derived from an EMBL/GenBank/DDBJ whole genome shotgun (WGS) entry which is preliminary data.</text>
</comment>
<name>A0A1T1AQS7_RHOFE</name>
<sequence length="339" mass="34878">MNAATRISFPVLCQKITNALTAAGVPNDLAELEAKILVESDLLGVPSHGVRMLPGLLAALRDGRVKAQPNIQFTRQFAATSMLDADNGPGRSAACRAMDDAVNRARQFGIGACLAVHTTHWGRAHAYASRAASQGFVGLCTTNAMPTMAGWGATSRVLGNNPLAVAIPRADADAPLVLDMAMSQAAVGKVGTSLREGQAIPPGWGLDAQGQPSTDAKAILAGAVLPFGGHKGAGLALVMELLTAALGGGAFGNEISAGDRSGIDPDASKLFVALNPEAFGGLEVLTRRVTDYLGHLGEVAAPFTWPGERGWASRDTNLVQGVPLHADIVAQLAEVGVVI</sequence>
<evidence type="ECO:0000313" key="3">
    <source>
        <dbReference type="EMBL" id="OOV06343.1"/>
    </source>
</evidence>
<dbReference type="AlphaFoldDB" id="A0A1T1AQS7"/>
<dbReference type="InterPro" id="IPR043144">
    <property type="entry name" value="Mal/L-sulf/L-lact_DH-like_ah"/>
</dbReference>
<dbReference type="OrthoDB" id="924592at2"/>
<dbReference type="Gene3D" id="1.10.1530.10">
    <property type="match status" value="1"/>
</dbReference>
<reference evidence="3 4" key="1">
    <citation type="submission" date="2017-01" db="EMBL/GenBank/DDBJ databases">
        <title>Genome sequencing of Rhodoferax fermentans JCM 7819.</title>
        <authorList>
            <person name="Kim Y.J."/>
            <person name="Farh M.E.-A."/>
            <person name="Yang D.-C."/>
        </authorList>
    </citation>
    <scope>NUCLEOTIDE SEQUENCE [LARGE SCALE GENOMIC DNA]</scope>
    <source>
        <strain evidence="3 4">JCM 7819</strain>
    </source>
</reference>
<evidence type="ECO:0000256" key="2">
    <source>
        <dbReference type="ARBA" id="ARBA00023002"/>
    </source>
</evidence>
<dbReference type="EMBL" id="MTJN01000002">
    <property type="protein sequence ID" value="OOV06343.1"/>
    <property type="molecule type" value="Genomic_DNA"/>
</dbReference>
<evidence type="ECO:0000256" key="1">
    <source>
        <dbReference type="ARBA" id="ARBA00006056"/>
    </source>
</evidence>
<dbReference type="GO" id="GO:0016491">
    <property type="term" value="F:oxidoreductase activity"/>
    <property type="evidence" value="ECO:0007669"/>
    <property type="project" value="UniProtKB-KW"/>
</dbReference>
<dbReference type="Pfam" id="PF02615">
    <property type="entry name" value="Ldh_2"/>
    <property type="match status" value="1"/>
</dbReference>
<proteinExistence type="inferred from homology"/>
<dbReference type="PANTHER" id="PTHR11091">
    <property type="entry name" value="OXIDOREDUCTASE-RELATED"/>
    <property type="match status" value="1"/>
</dbReference>
<evidence type="ECO:0000313" key="4">
    <source>
        <dbReference type="Proteomes" id="UP000190750"/>
    </source>
</evidence>
<dbReference type="STRING" id="28066.RF819_06035"/>
<comment type="similarity">
    <text evidence="1">Belongs to the LDH2/MDH2 oxidoreductase family.</text>
</comment>
<protein>
    <recommendedName>
        <fullName evidence="5">Lactate dehydrogenase</fullName>
    </recommendedName>
</protein>
<gene>
    <name evidence="3" type="ORF">RF819_06035</name>
</gene>
<dbReference type="InterPro" id="IPR036111">
    <property type="entry name" value="Mal/L-sulfo/L-lacto_DH-like_sf"/>
</dbReference>
<keyword evidence="2" id="KW-0560">Oxidoreductase</keyword>
<dbReference type="InterPro" id="IPR003767">
    <property type="entry name" value="Malate/L-lactate_DH-like"/>
</dbReference>
<dbReference type="PANTHER" id="PTHR11091:SF0">
    <property type="entry name" value="MALATE DEHYDROGENASE"/>
    <property type="match status" value="1"/>
</dbReference>
<dbReference type="InterPro" id="IPR043143">
    <property type="entry name" value="Mal/L-sulf/L-lact_DH-like_NADP"/>
</dbReference>